<comment type="caution">
    <text evidence="2">The sequence shown here is derived from an EMBL/GenBank/DDBJ whole genome shotgun (WGS) entry which is preliminary data.</text>
</comment>
<protein>
    <recommendedName>
        <fullName evidence="4">Pilus assembly protein PilA</fullName>
    </recommendedName>
</protein>
<dbReference type="RefSeq" id="WP_193667088.1">
    <property type="nucleotide sequence ID" value="NZ_JACDTV010000001.1"/>
</dbReference>
<evidence type="ECO:0000313" key="3">
    <source>
        <dbReference type="Proteomes" id="UP000732378"/>
    </source>
</evidence>
<organism evidence="2 3">
    <name type="scientific">Nocardioides salarius</name>
    <dbReference type="NCBI Taxonomy" id="374513"/>
    <lineage>
        <taxon>Bacteria</taxon>
        <taxon>Bacillati</taxon>
        <taxon>Actinomycetota</taxon>
        <taxon>Actinomycetes</taxon>
        <taxon>Propionibacteriales</taxon>
        <taxon>Nocardioidaceae</taxon>
        <taxon>Nocardioides</taxon>
    </lineage>
</organism>
<proteinExistence type="predicted"/>
<dbReference type="EMBL" id="JAFBBZ010000001">
    <property type="protein sequence ID" value="MBM7509313.1"/>
    <property type="molecule type" value="Genomic_DNA"/>
</dbReference>
<name>A0ABS2MDQ0_9ACTN</name>
<sequence length="132" mass="14110">MSSRGAATTSWPGVALIGAVLVVLVALVPLVLAVDDRADRQRAMYQDRYEMALLQYKQADVHGEPEALVLGPEETVELAGSAYTTAPGVSVVVETSEDGYCVRASNSHGDVTEWRCWADDEDPSKSTGAPRS</sequence>
<evidence type="ECO:0008006" key="4">
    <source>
        <dbReference type="Google" id="ProtNLM"/>
    </source>
</evidence>
<keyword evidence="3" id="KW-1185">Reference proteome</keyword>
<evidence type="ECO:0000256" key="1">
    <source>
        <dbReference type="SAM" id="Phobius"/>
    </source>
</evidence>
<keyword evidence="1" id="KW-0812">Transmembrane</keyword>
<keyword evidence="1" id="KW-0472">Membrane</keyword>
<evidence type="ECO:0000313" key="2">
    <source>
        <dbReference type="EMBL" id="MBM7509313.1"/>
    </source>
</evidence>
<dbReference type="Proteomes" id="UP000732378">
    <property type="component" value="Unassembled WGS sequence"/>
</dbReference>
<feature type="transmembrane region" description="Helical" evidence="1">
    <location>
        <begin position="12"/>
        <end position="34"/>
    </location>
</feature>
<keyword evidence="1" id="KW-1133">Transmembrane helix</keyword>
<gene>
    <name evidence="2" type="ORF">JOE61_003127</name>
</gene>
<accession>A0ABS2MDQ0</accession>
<reference evidence="2 3" key="1">
    <citation type="submission" date="2021-01" db="EMBL/GenBank/DDBJ databases">
        <title>Sequencing the genomes of 1000 actinobacteria strains.</title>
        <authorList>
            <person name="Klenk H.-P."/>
        </authorList>
    </citation>
    <scope>NUCLEOTIDE SEQUENCE [LARGE SCALE GENOMIC DNA]</scope>
    <source>
        <strain evidence="2 3">DSM 18239</strain>
    </source>
</reference>